<comment type="cofactor">
    <cofactor evidence="1">
        <name>Zn(2+)</name>
        <dbReference type="ChEBI" id="CHEBI:29105"/>
    </cofactor>
</comment>
<evidence type="ECO:0000256" key="2">
    <source>
        <dbReference type="ARBA" id="ARBA00024609"/>
    </source>
</evidence>
<dbReference type="Pfam" id="PF02585">
    <property type="entry name" value="PIG-L"/>
    <property type="match status" value="1"/>
</dbReference>
<dbReference type="Proteomes" id="UP000196877">
    <property type="component" value="Chromosome"/>
</dbReference>
<dbReference type="RefSeq" id="WP_006636238.1">
    <property type="nucleotide sequence ID" value="NZ_BORD01000005.1"/>
</dbReference>
<evidence type="ECO:0000256" key="1">
    <source>
        <dbReference type="ARBA" id="ARBA00001947"/>
    </source>
</evidence>
<comment type="catalytic activity">
    <reaction evidence="2">
        <text>(S)-malyl N-acetyl-alpha-D-glucosaminide + H2O = (S)-malyl alpha-D-glucosaminide + acetate</text>
        <dbReference type="Rhea" id="RHEA:33411"/>
        <dbReference type="ChEBI" id="CHEBI:15377"/>
        <dbReference type="ChEBI" id="CHEBI:30089"/>
        <dbReference type="ChEBI" id="CHEBI:64870"/>
        <dbReference type="ChEBI" id="CHEBI:64871"/>
    </reaction>
</comment>
<dbReference type="InterPro" id="IPR003737">
    <property type="entry name" value="GlcNAc_PI_deacetylase-related"/>
</dbReference>
<protein>
    <recommendedName>
        <fullName evidence="5">PIG-L family deacetylase</fullName>
    </recommendedName>
</protein>
<dbReference type="PANTHER" id="PTHR12993:SF11">
    <property type="entry name" value="N-ACETYLGLUCOSAMINYL-PHOSPHATIDYLINOSITOL DE-N-ACETYLASE"/>
    <property type="match status" value="1"/>
</dbReference>
<dbReference type="InterPro" id="IPR024078">
    <property type="entry name" value="LmbE-like_dom_sf"/>
</dbReference>
<evidence type="ECO:0008006" key="5">
    <source>
        <dbReference type="Google" id="ProtNLM"/>
    </source>
</evidence>
<name>A0ABM6LHU9_9BACI</name>
<gene>
    <name evidence="3" type="ORF">S101395_02373</name>
</gene>
<dbReference type="Gene3D" id="3.40.50.10320">
    <property type="entry name" value="LmbE-like"/>
    <property type="match status" value="1"/>
</dbReference>
<dbReference type="PANTHER" id="PTHR12993">
    <property type="entry name" value="N-ACETYLGLUCOSAMINYL-PHOSPHATIDYLINOSITOL DE-N-ACETYLASE-RELATED"/>
    <property type="match status" value="1"/>
</dbReference>
<keyword evidence="4" id="KW-1185">Reference proteome</keyword>
<sequence length="217" mass="24875">MHSNKSKHLVIAPHHDDEIIGCGGTIAKAIQNGDQARIIIVTMGEFSGIDGSIENNVDIREKECRRACGIIGTQDIHFLKEKDRDLTYRRDLVEKVMMHIDEYEPDYVYYPHSEEADRDHRIVNEVTGEALFLSRSHFLRNKKRTNRIKRCLQYEVWTPLTTYQFACDISGVIDQKIEALNAYKSQGAILHLENGVKGLNAYRGMQAGTDFAEIFKF</sequence>
<dbReference type="EMBL" id="CP021920">
    <property type="protein sequence ID" value="ASB88881.1"/>
    <property type="molecule type" value="Genomic_DNA"/>
</dbReference>
<evidence type="ECO:0000313" key="4">
    <source>
        <dbReference type="Proteomes" id="UP000196877"/>
    </source>
</evidence>
<dbReference type="SUPFAM" id="SSF102588">
    <property type="entry name" value="LmbE-like"/>
    <property type="match status" value="1"/>
</dbReference>
<proteinExistence type="predicted"/>
<reference evidence="3 4" key="1">
    <citation type="submission" date="2017-06" db="EMBL/GenBank/DDBJ databases">
        <title>Genome sequence of Bacillus sonorensis strain SRCM101395.</title>
        <authorList>
            <person name="Cho S.H."/>
        </authorList>
    </citation>
    <scope>NUCLEOTIDE SEQUENCE [LARGE SCALE GENOMIC DNA]</scope>
    <source>
        <strain evidence="3 4">SRCM101395</strain>
    </source>
</reference>
<organism evidence="3 4">
    <name type="scientific">Bacillus sonorensis</name>
    <dbReference type="NCBI Taxonomy" id="119858"/>
    <lineage>
        <taxon>Bacteria</taxon>
        <taxon>Bacillati</taxon>
        <taxon>Bacillota</taxon>
        <taxon>Bacilli</taxon>
        <taxon>Bacillales</taxon>
        <taxon>Bacillaceae</taxon>
        <taxon>Bacillus</taxon>
    </lineage>
</organism>
<accession>A0ABM6LHU9</accession>
<dbReference type="GeneID" id="92853681"/>
<evidence type="ECO:0000313" key="3">
    <source>
        <dbReference type="EMBL" id="ASB88881.1"/>
    </source>
</evidence>